<evidence type="ECO:0000313" key="2">
    <source>
        <dbReference type="EMBL" id="KAL2741676.1"/>
    </source>
</evidence>
<reference evidence="2 3" key="1">
    <citation type="journal article" date="2024" name="Ann. Entomol. Soc. Am.">
        <title>Genomic analyses of the southern and eastern yellowjacket wasps (Hymenoptera: Vespidae) reveal evolutionary signatures of social life.</title>
        <authorList>
            <person name="Catto M.A."/>
            <person name="Caine P.B."/>
            <person name="Orr S.E."/>
            <person name="Hunt B.G."/>
            <person name="Goodisman M.A.D."/>
        </authorList>
    </citation>
    <scope>NUCLEOTIDE SEQUENCE [LARGE SCALE GENOMIC DNA]</scope>
    <source>
        <strain evidence="2">232</strain>
        <tissue evidence="2">Head and thorax</tissue>
    </source>
</reference>
<organism evidence="2 3">
    <name type="scientific">Vespula maculifrons</name>
    <name type="common">Eastern yellow jacket</name>
    <name type="synonym">Wasp</name>
    <dbReference type="NCBI Taxonomy" id="7453"/>
    <lineage>
        <taxon>Eukaryota</taxon>
        <taxon>Metazoa</taxon>
        <taxon>Ecdysozoa</taxon>
        <taxon>Arthropoda</taxon>
        <taxon>Hexapoda</taxon>
        <taxon>Insecta</taxon>
        <taxon>Pterygota</taxon>
        <taxon>Neoptera</taxon>
        <taxon>Endopterygota</taxon>
        <taxon>Hymenoptera</taxon>
        <taxon>Apocrita</taxon>
        <taxon>Aculeata</taxon>
        <taxon>Vespoidea</taxon>
        <taxon>Vespidae</taxon>
        <taxon>Vespinae</taxon>
        <taxon>Vespula</taxon>
    </lineage>
</organism>
<name>A0ABD2C9E9_VESMC</name>
<comment type="caution">
    <text evidence="2">The sequence shown here is derived from an EMBL/GenBank/DDBJ whole genome shotgun (WGS) entry which is preliminary data.</text>
</comment>
<protein>
    <submittedName>
        <fullName evidence="2">Uncharacterized protein</fullName>
    </submittedName>
</protein>
<evidence type="ECO:0000313" key="3">
    <source>
        <dbReference type="Proteomes" id="UP001607303"/>
    </source>
</evidence>
<dbReference type="EMBL" id="JAYRBN010000058">
    <property type="protein sequence ID" value="KAL2741676.1"/>
    <property type="molecule type" value="Genomic_DNA"/>
</dbReference>
<dbReference type="Proteomes" id="UP001607303">
    <property type="component" value="Unassembled WGS sequence"/>
</dbReference>
<gene>
    <name evidence="2" type="ORF">V1477_009305</name>
</gene>
<feature type="region of interest" description="Disordered" evidence="1">
    <location>
        <begin position="1"/>
        <end position="55"/>
    </location>
</feature>
<dbReference type="AlphaFoldDB" id="A0ABD2C9E9"/>
<accession>A0ABD2C9E9</accession>
<evidence type="ECO:0000256" key="1">
    <source>
        <dbReference type="SAM" id="MobiDB-lite"/>
    </source>
</evidence>
<sequence>MERSLRLMAPSSKVQSSGGQEKEKVEAKPEPEEEEEENEEEEKEEEEEEEEEEERATWIVIAARTGNMFCQTFGKY</sequence>
<keyword evidence="3" id="KW-1185">Reference proteome</keyword>
<feature type="compositionally biased region" description="Basic and acidic residues" evidence="1">
    <location>
        <begin position="20"/>
        <end position="30"/>
    </location>
</feature>
<feature type="compositionally biased region" description="Acidic residues" evidence="1">
    <location>
        <begin position="31"/>
        <end position="54"/>
    </location>
</feature>
<proteinExistence type="predicted"/>